<dbReference type="InterPro" id="IPR027433">
    <property type="entry name" value="Lipoxygenase_dom_3"/>
</dbReference>
<evidence type="ECO:0000313" key="21">
    <source>
        <dbReference type="Proteomes" id="UP000657918"/>
    </source>
</evidence>
<evidence type="ECO:0000259" key="19">
    <source>
        <dbReference type="PROSITE" id="PS51393"/>
    </source>
</evidence>
<dbReference type="Gene3D" id="2.60.60.20">
    <property type="entry name" value="PLAT/LH2 domain"/>
    <property type="match status" value="2"/>
</dbReference>
<dbReference type="PANTHER" id="PTHR11771">
    <property type="entry name" value="LIPOXYGENASE"/>
    <property type="match status" value="1"/>
</dbReference>
<accession>A0A835K6I4</accession>
<dbReference type="EC" id="1.13.11.-" evidence="16"/>
<organism evidence="20 21">
    <name type="scientific">Salix dunnii</name>
    <dbReference type="NCBI Taxonomy" id="1413687"/>
    <lineage>
        <taxon>Eukaryota</taxon>
        <taxon>Viridiplantae</taxon>
        <taxon>Streptophyta</taxon>
        <taxon>Embryophyta</taxon>
        <taxon>Tracheophyta</taxon>
        <taxon>Spermatophyta</taxon>
        <taxon>Magnoliopsida</taxon>
        <taxon>eudicotyledons</taxon>
        <taxon>Gunneridae</taxon>
        <taxon>Pentapetalae</taxon>
        <taxon>rosids</taxon>
        <taxon>fabids</taxon>
        <taxon>Malpighiales</taxon>
        <taxon>Salicaceae</taxon>
        <taxon>Saliceae</taxon>
        <taxon>Salix</taxon>
    </lineage>
</organism>
<keyword evidence="10 15" id="KW-0560">Oxidoreductase</keyword>
<comment type="pathway">
    <text evidence="16">Lipid metabolism; oxylipin biosynthesis.</text>
</comment>
<dbReference type="Gene3D" id="4.10.375.10">
    <property type="entry name" value="Lipoxygenase-1, Domain 2"/>
    <property type="match status" value="2"/>
</dbReference>
<evidence type="ECO:0000256" key="2">
    <source>
        <dbReference type="ARBA" id="ARBA00004496"/>
    </source>
</evidence>
<dbReference type="PROSITE" id="PS51393">
    <property type="entry name" value="LIPOXYGENASE_3"/>
    <property type="match status" value="2"/>
</dbReference>
<sequence>MFHNIMDAITGGSKKIKGTVVLMKKNVLDFNDFNASVLDRFHELLGQGVSLQLISAVNSDPSENDLKGKLGEPAYLEEWITNITSLTAGESAFNVTFDWDEEIGVPGAFLIRNHHHSEFYLKTVTLEGVPGHGPVHFDCNSWVYPTKRYNYDRIFFSNQNYLPHETPAPLRKYREEELVKLRGDGKGELKEWDRVYDYAYYNDLGDPDKGAKYVRPVLGGSSEYPYPRRGRTGRAPTKSDPNTESREPLLMSLNIYVPRDERFGHLKMSDFLAYALKSVAQFIKPELEALCDSTPNEFDSFDDVLKLYEGGFKLPDGPLLENLKKNIPLEMLKEIFRTDGEGLFRFPKPQVIQESNSAWRTDEEFGREMLSGVNPVIIRRLEEFPPKSKLDRKLYGDQNSTITEEHIKDRLDGLAIDEAIEKNRMFILDHHDALMPYLRRINTTTTKTYASRTLLFLKDDGTLKPLVIELSLPHEKGDEFGAISKVYSPAEHGVEGTIWQLAKAYVAVNDSGYHQLISHFLNTHAVSEPFVIATNRQLSVLHPIFKLLEPHFRDTMNINALARQTLINAGGILESTVYPAKYAMEMSSVIYKNWNFTEQALPEDLKKRGMAVEDPKSPHGVRLLIEDYPYAVDGLEIWSAIKEWVRDYCSVYYKNDEMIQKDSELQSWWKEVREEGHGDLKDATWWPKMQTREELIDSCTIIIWIASALHAAVNFGQYPYAGYLPNRPTVSRRFMPEEGSAAYEELKSNPDKAFLKTITAQLQTLLGISLIEILSRHSSDEVYLGQRDNHEWTADKKALEAFEKFGKKLAKIEDNMFDMNRDGKWKNRVGPVKVPYTLLVPTSAGDSKKKIKGTVVLMKKNVLEFNDFHASVLDLGHELLGHGVSLQVISAAKSDPPENGLKEKLGKPANLERWRTASDSLIASETAFEVNFDWEEEIGVPVALLIRNNHHSEFYLKTVTLEDVPGQGRFHFVCNSWIYPAKHYNYDRIFFTTKDTDGPLRKYREEELVKLRGDGKGELKEWDRVYDYAYYNDLGDPDKGTKYVRPVLGGSSEYPYPRRGRTGRAATESDPNSESRLPLLTSLNIYVPRDERFGHLRMADFLGYALKLVVQVVKPGLKELFDRTPFEFDSFDDVFKLYEGGIKLPHGTLVDIREKIPLQMLREIFRTDGENLFEFPMPQVIEGDKTGWRTDEEFSREMLAGLNPVVIRRLEEFPPKSNLDSKQYGDQNSKITEEDIKNNLEGLTTDEAIKKNRMFILDHHDALMPYLRKINTPSKSTYATRTLLFLKDDGTLKPLAIELSLPHEEGDEFGATSKVYTPAEHGVEGSIWQLAKAYVGVNDSGYHQLISHWLHTHAAIEPFVIATNRHLSVLHPIYELLKPHFRDTMNINALARQVLINAGGILESTVYPTKYALEMSSSLYKSWDFTQQALPEDLKKRGVAVEDPNSPHGVRLLIEDYPYAVDGLEIWSAIKEWVKDYCYFYYKTDDRVRKDSEIQSWWKEVREVGHGDLKDAPWWPKMQTREELIESCTIIIWVGSALHAAINFGQYPYGGFLPNRPSMSRRLIPEKGSAEYEELKSNPEKAFLKTITSQYQTLLGISLIEILSRHTSDEVYLGQRDTPEWTTDSKPMEALDRFRKKLTDIEKRIFDMNKDDKLKNRFGPVKMPYTLLVPTSKEGLTGRGIPNSVSI</sequence>
<dbReference type="FunFam" id="1.20.245.10:FF:000002">
    <property type="entry name" value="Lipoxygenase"/>
    <property type="match status" value="2"/>
</dbReference>
<evidence type="ECO:0000256" key="17">
    <source>
        <dbReference type="SAM" id="MobiDB-lite"/>
    </source>
</evidence>
<evidence type="ECO:0000256" key="15">
    <source>
        <dbReference type="RuleBase" id="RU003974"/>
    </source>
</evidence>
<evidence type="ECO:0000256" key="12">
    <source>
        <dbReference type="ARBA" id="ARBA00023098"/>
    </source>
</evidence>
<feature type="region of interest" description="Disordered" evidence="17">
    <location>
        <begin position="222"/>
        <end position="245"/>
    </location>
</feature>
<reference evidence="20 21" key="1">
    <citation type="submission" date="2020-10" db="EMBL/GenBank/DDBJ databases">
        <title>Plant Genome Project.</title>
        <authorList>
            <person name="Zhang R.-G."/>
        </authorList>
    </citation>
    <scope>NUCLEOTIDE SEQUENCE [LARGE SCALE GENOMIC DNA]</scope>
    <source>
        <strain evidence="20">FAFU-HL-1</strain>
        <tissue evidence="20">Leaf</tissue>
    </source>
</reference>
<keyword evidence="8" id="KW-0276">Fatty acid metabolism</keyword>
<dbReference type="InterPro" id="IPR001024">
    <property type="entry name" value="PLAT/LH2_dom"/>
</dbReference>
<dbReference type="GO" id="GO:0031408">
    <property type="term" value="P:oxylipin biosynthetic process"/>
    <property type="evidence" value="ECO:0007669"/>
    <property type="project" value="UniProtKB-UniRule"/>
</dbReference>
<dbReference type="EMBL" id="JADGMS010000005">
    <property type="protein sequence ID" value="KAF9681597.1"/>
    <property type="molecule type" value="Genomic_DNA"/>
</dbReference>
<comment type="function">
    <text evidence="16">Plant lipoxygenase may be involved in a number of diverse aspects of plant physiology including growth and development, pest resistance, and senescence or responses to wounding.</text>
</comment>
<dbReference type="OrthoDB" id="407298at2759"/>
<dbReference type="PRINTS" id="PR00468">
    <property type="entry name" value="PLTLPOXGNASE"/>
</dbReference>
<evidence type="ECO:0000256" key="13">
    <source>
        <dbReference type="ARBA" id="ARBA00023160"/>
    </source>
</evidence>
<dbReference type="GO" id="GO:0006633">
    <property type="term" value="P:fatty acid biosynthetic process"/>
    <property type="evidence" value="ECO:0007669"/>
    <property type="project" value="UniProtKB-KW"/>
</dbReference>
<dbReference type="Gene3D" id="3.10.450.60">
    <property type="match status" value="2"/>
</dbReference>
<evidence type="ECO:0000256" key="9">
    <source>
        <dbReference type="ARBA" id="ARBA00022964"/>
    </source>
</evidence>
<dbReference type="InterPro" id="IPR001246">
    <property type="entry name" value="LipOase_plant"/>
</dbReference>
<dbReference type="SUPFAM" id="SSF48484">
    <property type="entry name" value="Lipoxigenase"/>
    <property type="match status" value="2"/>
</dbReference>
<dbReference type="InterPro" id="IPR013819">
    <property type="entry name" value="LipOase_C"/>
</dbReference>
<dbReference type="SMART" id="SM00308">
    <property type="entry name" value="LH2"/>
    <property type="match status" value="2"/>
</dbReference>
<comment type="subcellular location">
    <subcellularLocation>
        <location evidence="2">Cytoplasm</location>
    </subcellularLocation>
</comment>
<feature type="region of interest" description="Disordered" evidence="17">
    <location>
        <begin position="1051"/>
        <end position="1075"/>
    </location>
</feature>
<keyword evidence="6 15" id="KW-0479">Metal-binding</keyword>
<keyword evidence="4" id="KW-0963">Cytoplasm</keyword>
<dbReference type="FunFam" id="3.10.450.60:FF:000002">
    <property type="entry name" value="Lipoxygenase"/>
    <property type="match status" value="2"/>
</dbReference>
<comment type="caution">
    <text evidence="14">Lacks conserved residue(s) required for the propagation of feature annotation.</text>
</comment>
<evidence type="ECO:0000256" key="6">
    <source>
        <dbReference type="ARBA" id="ARBA00022723"/>
    </source>
</evidence>
<feature type="domain" description="PLAT" evidence="18">
    <location>
        <begin position="866"/>
        <end position="992"/>
    </location>
</feature>
<dbReference type="GO" id="GO:0005737">
    <property type="term" value="C:cytoplasm"/>
    <property type="evidence" value="ECO:0007669"/>
    <property type="project" value="UniProtKB-SubCell"/>
</dbReference>
<dbReference type="InterPro" id="IPR000907">
    <property type="entry name" value="LipOase"/>
</dbReference>
<keyword evidence="13 16" id="KW-0275">Fatty acid biosynthesis</keyword>
<keyword evidence="12" id="KW-0443">Lipid metabolism</keyword>
<dbReference type="SUPFAM" id="SSF49723">
    <property type="entry name" value="Lipase/lipooxygenase domain (PLAT/LH2 domain)"/>
    <property type="match status" value="2"/>
</dbReference>
<evidence type="ECO:0000256" key="1">
    <source>
        <dbReference type="ARBA" id="ARBA00001962"/>
    </source>
</evidence>
<keyword evidence="9 15" id="KW-0223">Dioxygenase</keyword>
<dbReference type="InterPro" id="IPR036392">
    <property type="entry name" value="PLAT/LH2_dom_sf"/>
</dbReference>
<evidence type="ECO:0000256" key="4">
    <source>
        <dbReference type="ARBA" id="ARBA00022490"/>
    </source>
</evidence>
<dbReference type="PROSITE" id="PS50095">
    <property type="entry name" value="PLAT"/>
    <property type="match status" value="2"/>
</dbReference>
<evidence type="ECO:0000256" key="11">
    <source>
        <dbReference type="ARBA" id="ARBA00023004"/>
    </source>
</evidence>
<dbReference type="Pfam" id="PF01477">
    <property type="entry name" value="PLAT"/>
    <property type="match status" value="2"/>
</dbReference>
<comment type="similarity">
    <text evidence="3 15">Belongs to the lipoxygenase family.</text>
</comment>
<evidence type="ECO:0000256" key="7">
    <source>
        <dbReference type="ARBA" id="ARBA00022767"/>
    </source>
</evidence>
<evidence type="ECO:0000313" key="20">
    <source>
        <dbReference type="EMBL" id="KAF9681597.1"/>
    </source>
</evidence>
<proteinExistence type="inferred from homology"/>
<evidence type="ECO:0000259" key="18">
    <source>
        <dbReference type="PROSITE" id="PS50095"/>
    </source>
</evidence>
<protein>
    <recommendedName>
        <fullName evidence="16">Lipoxygenase</fullName>
        <ecNumber evidence="16">1.13.11.-</ecNumber>
    </recommendedName>
</protein>
<evidence type="ECO:0000256" key="10">
    <source>
        <dbReference type="ARBA" id="ARBA00023002"/>
    </source>
</evidence>
<comment type="caution">
    <text evidence="20">The sequence shown here is derived from an EMBL/GenBank/DDBJ whole genome shotgun (WGS) entry which is preliminary data.</text>
</comment>
<dbReference type="UniPathway" id="UPA00382"/>
<keyword evidence="21" id="KW-1185">Reference proteome</keyword>
<evidence type="ECO:0000256" key="8">
    <source>
        <dbReference type="ARBA" id="ARBA00022832"/>
    </source>
</evidence>
<dbReference type="Proteomes" id="UP000657918">
    <property type="component" value="Unassembled WGS sequence"/>
</dbReference>
<evidence type="ECO:0000256" key="5">
    <source>
        <dbReference type="ARBA" id="ARBA00022516"/>
    </source>
</evidence>
<gene>
    <name evidence="20" type="ORF">SADUNF_Sadunf05G0018400</name>
</gene>
<keyword evidence="11 15" id="KW-0408">Iron</keyword>
<dbReference type="CDD" id="cd01751">
    <property type="entry name" value="PLAT_LH2"/>
    <property type="match status" value="2"/>
</dbReference>
<comment type="cofactor">
    <cofactor evidence="1 15">
        <name>Fe cation</name>
        <dbReference type="ChEBI" id="CHEBI:24875"/>
    </cofactor>
</comment>
<dbReference type="FunFam" id="4.10.375.10:FF:000001">
    <property type="entry name" value="Lipoxygenase"/>
    <property type="match status" value="2"/>
</dbReference>
<dbReference type="Gene3D" id="1.20.245.10">
    <property type="entry name" value="Lipoxygenase-1, Domain 5"/>
    <property type="match status" value="2"/>
</dbReference>
<feature type="domain" description="Lipoxygenase" evidence="19">
    <location>
        <begin position="990"/>
        <end position="1687"/>
    </location>
</feature>
<dbReference type="Gene3D" id="4.10.372.10">
    <property type="entry name" value="Lipoxygenase-1, Domain 3"/>
    <property type="match status" value="2"/>
</dbReference>
<evidence type="ECO:0000256" key="14">
    <source>
        <dbReference type="PROSITE-ProRule" id="PRU00152"/>
    </source>
</evidence>
<feature type="domain" description="PLAT" evidence="18">
    <location>
        <begin position="31"/>
        <end position="157"/>
    </location>
</feature>
<dbReference type="PROSITE" id="PS00711">
    <property type="entry name" value="LIPOXYGENASE_1"/>
    <property type="match status" value="2"/>
</dbReference>
<dbReference type="GO" id="GO:0034440">
    <property type="term" value="P:lipid oxidation"/>
    <property type="evidence" value="ECO:0007669"/>
    <property type="project" value="InterPro"/>
</dbReference>
<dbReference type="FunFam" id="4.10.372.10:FF:000001">
    <property type="entry name" value="Lipoxygenase"/>
    <property type="match status" value="2"/>
</dbReference>
<evidence type="ECO:0000256" key="3">
    <source>
        <dbReference type="ARBA" id="ARBA00009419"/>
    </source>
</evidence>
<dbReference type="GO" id="GO:0005506">
    <property type="term" value="F:iron ion binding"/>
    <property type="evidence" value="ECO:0007669"/>
    <property type="project" value="UniProtKB-ARBA"/>
</dbReference>
<dbReference type="Pfam" id="PF00305">
    <property type="entry name" value="Lipoxygenase"/>
    <property type="match status" value="2"/>
</dbReference>
<keyword evidence="5 16" id="KW-0444">Lipid biosynthesis</keyword>
<feature type="domain" description="Lipoxygenase" evidence="19">
    <location>
        <begin position="160"/>
        <end position="857"/>
    </location>
</feature>
<dbReference type="PRINTS" id="PR00087">
    <property type="entry name" value="LIPOXYGENASE"/>
</dbReference>
<evidence type="ECO:0000256" key="16">
    <source>
        <dbReference type="RuleBase" id="RU003975"/>
    </source>
</evidence>
<dbReference type="InterPro" id="IPR020834">
    <property type="entry name" value="LipOase_CS"/>
</dbReference>
<dbReference type="PROSITE" id="PS00081">
    <property type="entry name" value="LIPOXYGENASE_2"/>
    <property type="match status" value="1"/>
</dbReference>
<dbReference type="InterPro" id="IPR042057">
    <property type="entry name" value="Lipoxy_PLAT/LH2"/>
</dbReference>
<dbReference type="InterPro" id="IPR020833">
    <property type="entry name" value="LipOase_Fe_BS"/>
</dbReference>
<dbReference type="GO" id="GO:0016702">
    <property type="term" value="F:oxidoreductase activity, acting on single donors with incorporation of molecular oxygen, incorporation of two atoms of oxygen"/>
    <property type="evidence" value="ECO:0007669"/>
    <property type="project" value="InterPro"/>
</dbReference>
<name>A0A835K6I4_9ROSI</name>
<keyword evidence="7 16" id="KW-0925">Oxylipin biosynthesis</keyword>
<dbReference type="InterPro" id="IPR036226">
    <property type="entry name" value="LipOase_C_sf"/>
</dbReference>